<keyword evidence="6 7" id="KW-0804">Transcription</keyword>
<dbReference type="OrthoDB" id="9807461at2"/>
<dbReference type="InParanoid" id="S0EY95"/>
<dbReference type="InterPro" id="IPR055173">
    <property type="entry name" value="NrdR-like_N"/>
</dbReference>
<reference evidence="10" key="1">
    <citation type="submission" date="2013-03" db="EMBL/GenBank/DDBJ databases">
        <title>Genome sequence of Chthonomonas calidirosea, the first sequenced genome from the Armatimonadetes phylum (formally candidate division OP10).</title>
        <authorList>
            <person name="Lee K.C.Y."/>
            <person name="Morgan X.C."/>
            <person name="Dunfield P.F."/>
            <person name="Tamas I."/>
            <person name="Houghton K.M."/>
            <person name="Vyssotski M."/>
            <person name="Ryan J.L.J."/>
            <person name="Lagutin K."/>
            <person name="McDonald I.R."/>
            <person name="Stott M.B."/>
        </authorList>
    </citation>
    <scope>NUCLEOTIDE SEQUENCE [LARGE SCALE GENOMIC DNA]</scope>
    <source>
        <strain evidence="10">DSM 23976 / ICMP 18418 / T49</strain>
    </source>
</reference>
<evidence type="ECO:0000256" key="3">
    <source>
        <dbReference type="ARBA" id="ARBA00022840"/>
    </source>
</evidence>
<protein>
    <recommendedName>
        <fullName evidence="7">Transcriptional repressor NrdR</fullName>
    </recommendedName>
</protein>
<dbReference type="Proteomes" id="UP000014227">
    <property type="component" value="Chromosome I"/>
</dbReference>
<dbReference type="PANTHER" id="PTHR30455:SF2">
    <property type="entry name" value="TRANSCRIPTIONAL REPRESSOR NRDR"/>
    <property type="match status" value="1"/>
</dbReference>
<name>S0EY95_CHTCT</name>
<keyword evidence="2 7" id="KW-0547">Nucleotide-binding</keyword>
<evidence type="ECO:0000259" key="8">
    <source>
        <dbReference type="PROSITE" id="PS51161"/>
    </source>
</evidence>
<feature type="domain" description="ATP-cone" evidence="8">
    <location>
        <begin position="50"/>
        <end position="140"/>
    </location>
</feature>
<accession>S0EY95</accession>
<dbReference type="STRING" id="454171.CP488_01189"/>
<organism evidence="9 10">
    <name type="scientific">Chthonomonas calidirosea (strain DSM 23976 / ICMP 18418 / T49)</name>
    <dbReference type="NCBI Taxonomy" id="1303518"/>
    <lineage>
        <taxon>Bacteria</taxon>
        <taxon>Bacillati</taxon>
        <taxon>Armatimonadota</taxon>
        <taxon>Chthonomonadia</taxon>
        <taxon>Chthonomonadales</taxon>
        <taxon>Chthonomonadaceae</taxon>
        <taxon>Chthonomonas</taxon>
    </lineage>
</organism>
<dbReference type="AlphaFoldDB" id="S0EY95"/>
<evidence type="ECO:0000256" key="2">
    <source>
        <dbReference type="ARBA" id="ARBA00022741"/>
    </source>
</evidence>
<sequence>MKCPFCGALNQDRVLETRAINEGATIKRRRECEACGRRFTTLEEIEEMQLFVIKNDKRREPFDRRKIVRGMQLACTGRKISTETLEEAAEDIERKLYNRLEKEVSSREIGEMVMEKLKALDQVAYVRFASVYRQFEDATQFREIVNMLRRQGNRKSG</sequence>
<dbReference type="FunCoup" id="S0EY95">
    <property type="interactions" value="212"/>
</dbReference>
<evidence type="ECO:0000313" key="9">
    <source>
        <dbReference type="EMBL" id="CCW36684.1"/>
    </source>
</evidence>
<evidence type="ECO:0000313" key="10">
    <source>
        <dbReference type="Proteomes" id="UP000014227"/>
    </source>
</evidence>
<gene>
    <name evidence="7" type="primary">nrdR</name>
    <name evidence="9" type="ORF">CCALI_02899</name>
</gene>
<evidence type="ECO:0000256" key="6">
    <source>
        <dbReference type="ARBA" id="ARBA00023163"/>
    </source>
</evidence>
<dbReference type="EMBL" id="HF951689">
    <property type="protein sequence ID" value="CCW36684.1"/>
    <property type="molecule type" value="Genomic_DNA"/>
</dbReference>
<evidence type="ECO:0000256" key="1">
    <source>
        <dbReference type="ARBA" id="ARBA00022491"/>
    </source>
</evidence>
<dbReference type="eggNOG" id="COG1327">
    <property type="taxonomic scope" value="Bacteria"/>
</dbReference>
<dbReference type="InterPro" id="IPR003796">
    <property type="entry name" value="RNR_NrdR-like"/>
</dbReference>
<dbReference type="PATRIC" id="fig|1303518.3.peg.3003"/>
<dbReference type="Pfam" id="PF22811">
    <property type="entry name" value="Zn_ribbon_NrdR"/>
    <property type="match status" value="1"/>
</dbReference>
<dbReference type="PROSITE" id="PS51161">
    <property type="entry name" value="ATP_CONE"/>
    <property type="match status" value="1"/>
</dbReference>
<keyword evidence="3 7" id="KW-0067">ATP-binding</keyword>
<dbReference type="KEGG" id="ccz:CCALI_02899"/>
<evidence type="ECO:0000256" key="5">
    <source>
        <dbReference type="ARBA" id="ARBA00023125"/>
    </source>
</evidence>
<keyword evidence="10" id="KW-1185">Reference proteome</keyword>
<evidence type="ECO:0000256" key="4">
    <source>
        <dbReference type="ARBA" id="ARBA00023015"/>
    </source>
</evidence>
<dbReference type="GO" id="GO:0008270">
    <property type="term" value="F:zinc ion binding"/>
    <property type="evidence" value="ECO:0007669"/>
    <property type="project" value="InterPro"/>
</dbReference>
<dbReference type="PANTHER" id="PTHR30455">
    <property type="entry name" value="TRANSCRIPTIONAL REPRESSOR NRDR"/>
    <property type="match status" value="1"/>
</dbReference>
<comment type="function">
    <text evidence="7">Negatively regulates transcription of bacterial ribonucleotide reductase nrd genes and operons by binding to NrdR-boxes.</text>
</comment>
<dbReference type="GO" id="GO:0045892">
    <property type="term" value="P:negative regulation of DNA-templated transcription"/>
    <property type="evidence" value="ECO:0007669"/>
    <property type="project" value="UniProtKB-UniRule"/>
</dbReference>
<keyword evidence="4 7" id="KW-0805">Transcription regulation</keyword>
<dbReference type="GO" id="GO:0005524">
    <property type="term" value="F:ATP binding"/>
    <property type="evidence" value="ECO:0007669"/>
    <property type="project" value="UniProtKB-UniRule"/>
</dbReference>
<dbReference type="InterPro" id="IPR005144">
    <property type="entry name" value="ATP-cone_dom"/>
</dbReference>
<dbReference type="HOGENOM" id="CLU_108412_0_0_0"/>
<dbReference type="HAMAP" id="MF_00440">
    <property type="entry name" value="NrdR"/>
    <property type="match status" value="1"/>
</dbReference>
<dbReference type="RefSeq" id="WP_016484188.1">
    <property type="nucleotide sequence ID" value="NC_021487.1"/>
</dbReference>
<keyword evidence="1 7" id="KW-0678">Repressor</keyword>
<keyword evidence="5 7" id="KW-0238">DNA-binding</keyword>
<dbReference type="NCBIfam" id="TIGR00244">
    <property type="entry name" value="transcriptional regulator NrdR"/>
    <property type="match status" value="1"/>
</dbReference>
<dbReference type="GO" id="GO:0003677">
    <property type="term" value="F:DNA binding"/>
    <property type="evidence" value="ECO:0007669"/>
    <property type="project" value="UniProtKB-KW"/>
</dbReference>
<dbReference type="Pfam" id="PF03477">
    <property type="entry name" value="ATP-cone"/>
    <property type="match status" value="1"/>
</dbReference>
<evidence type="ECO:0000256" key="7">
    <source>
        <dbReference type="HAMAP-Rule" id="MF_00440"/>
    </source>
</evidence>
<comment type="similarity">
    <text evidence="7">Belongs to the NrdR family.</text>
</comment>
<comment type="caution">
    <text evidence="7">Lacks conserved residue(s) required for the propagation of feature annotation.</text>
</comment>
<proteinExistence type="inferred from homology"/>